<evidence type="ECO:0000256" key="1">
    <source>
        <dbReference type="ARBA" id="ARBA00022617"/>
    </source>
</evidence>
<gene>
    <name evidence="6" type="ORF">HPC62_17445</name>
</gene>
<dbReference type="Proteomes" id="UP000505210">
    <property type="component" value="Chromosome"/>
</dbReference>
<accession>A0A6M8BDZ3</accession>
<dbReference type="PANTHER" id="PTHR30600">
    <property type="entry name" value="CYTOCHROME C PEROXIDASE-RELATED"/>
    <property type="match status" value="1"/>
</dbReference>
<dbReference type="PROSITE" id="PS51007">
    <property type="entry name" value="CYTC"/>
    <property type="match status" value="1"/>
</dbReference>
<dbReference type="GO" id="GO:0004130">
    <property type="term" value="F:cytochrome-c peroxidase activity"/>
    <property type="evidence" value="ECO:0007669"/>
    <property type="project" value="TreeGrafter"/>
</dbReference>
<evidence type="ECO:0000256" key="2">
    <source>
        <dbReference type="ARBA" id="ARBA00022723"/>
    </source>
</evidence>
<dbReference type="PIRSF" id="PIRSF028099">
    <property type="entry name" value="DUF1111"/>
    <property type="match status" value="1"/>
</dbReference>
<keyword evidence="1 4" id="KW-0349">Heme</keyword>
<dbReference type="PANTHER" id="PTHR30600:SF4">
    <property type="entry name" value="CYTOCHROME C DOMAIN-CONTAINING PROTEIN"/>
    <property type="match status" value="1"/>
</dbReference>
<evidence type="ECO:0000256" key="3">
    <source>
        <dbReference type="ARBA" id="ARBA00023004"/>
    </source>
</evidence>
<dbReference type="KEGG" id="theu:HPC62_17445"/>
<reference evidence="6 7" key="1">
    <citation type="submission" date="2020-05" db="EMBL/GenBank/DDBJ databases">
        <title>Complete genome sequence of of a novel Thermoleptolyngbya strain isolated from hot springs of Ganzi, Sichuan China.</title>
        <authorList>
            <person name="Tang J."/>
            <person name="Daroch M."/>
            <person name="Li L."/>
            <person name="Waleron K."/>
            <person name="Waleron M."/>
            <person name="Waleron M."/>
        </authorList>
    </citation>
    <scope>NUCLEOTIDE SEQUENCE [LARGE SCALE GENOMIC DNA]</scope>
    <source>
        <strain evidence="6 7">PKUAC-SCTA183</strain>
    </source>
</reference>
<name>A0A6M8BDZ3_9CYAN</name>
<protein>
    <submittedName>
        <fullName evidence="6">Thiol oxidoreductase</fullName>
    </submittedName>
</protein>
<dbReference type="InterPro" id="IPR010538">
    <property type="entry name" value="DHOR"/>
</dbReference>
<dbReference type="GO" id="GO:0020037">
    <property type="term" value="F:heme binding"/>
    <property type="evidence" value="ECO:0007669"/>
    <property type="project" value="InterPro"/>
</dbReference>
<keyword evidence="7" id="KW-1185">Reference proteome</keyword>
<evidence type="ECO:0000313" key="7">
    <source>
        <dbReference type="Proteomes" id="UP000505210"/>
    </source>
</evidence>
<evidence type="ECO:0000313" key="6">
    <source>
        <dbReference type="EMBL" id="QKD85024.1"/>
    </source>
</evidence>
<evidence type="ECO:0000259" key="5">
    <source>
        <dbReference type="PROSITE" id="PS51007"/>
    </source>
</evidence>
<dbReference type="InterPro" id="IPR051395">
    <property type="entry name" value="Cytochrome_c_Peroxidase/MauG"/>
</dbReference>
<keyword evidence="3 4" id="KW-0408">Iron</keyword>
<dbReference type="SUPFAM" id="SSF46626">
    <property type="entry name" value="Cytochrome c"/>
    <property type="match status" value="1"/>
</dbReference>
<dbReference type="Gene3D" id="1.10.760.10">
    <property type="entry name" value="Cytochrome c-like domain"/>
    <property type="match status" value="1"/>
</dbReference>
<dbReference type="GO" id="GO:0009055">
    <property type="term" value="F:electron transfer activity"/>
    <property type="evidence" value="ECO:0007669"/>
    <property type="project" value="InterPro"/>
</dbReference>
<keyword evidence="2 4" id="KW-0479">Metal-binding</keyword>
<proteinExistence type="predicted"/>
<dbReference type="GO" id="GO:0046872">
    <property type="term" value="F:metal ion binding"/>
    <property type="evidence" value="ECO:0007669"/>
    <property type="project" value="UniProtKB-KW"/>
</dbReference>
<dbReference type="InterPro" id="IPR009056">
    <property type="entry name" value="Cyt_c-like_dom"/>
</dbReference>
<dbReference type="EMBL" id="CP053661">
    <property type="protein sequence ID" value="QKD85024.1"/>
    <property type="molecule type" value="Genomic_DNA"/>
</dbReference>
<sequence length="480" mass="51341">MACIAGLRRARGRFGAIALLSVIAGVLASLLLHGAGWAQSPLLLAGGDTTVQNRTSQGYSQPAPNLSPEWLALHQVGDRHFEAAFVTPPAPVNGGLGPLFNNTSCTGCHIRDGRGMPIPGQLLLRVSLPRQGLPNSPDPVLPAPTEAAPVLRANAHLEASVSLGNAPPVPGIGTQIQDQAVYGYVPEARVKLRWQEQPGTYADGTPYSLRSPQFEITLPSGDPLPSHILVSPRIPSPVFGLGLLEAVPEAEILALADPDDRDGDGISGRPNAVWDVEQHAEVLGRFGWKANNPTLLQQGASAYINDMGVTNPLFPEPDGSYEIDAHTLKANTVYVQTLAVPAPTQRQDPQVLRGERLFNAANCAGCHVPTLRTGTHQVPALANQTIHPYTDLLLHDLGEGLADHRPDFRATGQEWRTPPLWGLGLVQTVLPYSGYLHDGRARTLAEAILWHGGEAASAREAFRTMPEGDRAALLKFLNSR</sequence>
<organism evidence="6 7">
    <name type="scientific">Thermoleptolyngbya sichuanensis A183</name>
    <dbReference type="NCBI Taxonomy" id="2737172"/>
    <lineage>
        <taxon>Bacteria</taxon>
        <taxon>Bacillati</taxon>
        <taxon>Cyanobacteriota</taxon>
        <taxon>Cyanophyceae</taxon>
        <taxon>Oculatellales</taxon>
        <taxon>Oculatellaceae</taxon>
        <taxon>Thermoleptolyngbya</taxon>
        <taxon>Thermoleptolyngbya sichuanensis</taxon>
    </lineage>
</organism>
<dbReference type="Pfam" id="PF06537">
    <property type="entry name" value="DHOR"/>
    <property type="match status" value="2"/>
</dbReference>
<feature type="domain" description="Cytochrome c" evidence="5">
    <location>
        <begin position="349"/>
        <end position="480"/>
    </location>
</feature>
<dbReference type="InterPro" id="IPR036909">
    <property type="entry name" value="Cyt_c-like_dom_sf"/>
</dbReference>
<dbReference type="AlphaFoldDB" id="A0A6M8BDZ3"/>
<evidence type="ECO:0000256" key="4">
    <source>
        <dbReference type="PROSITE-ProRule" id="PRU00433"/>
    </source>
</evidence>